<dbReference type="STRING" id="4555.K3XPZ7"/>
<name>K3XPZ7_SETIT</name>
<proteinExistence type="predicted"/>
<dbReference type="OMA" id="AATEMTH"/>
<dbReference type="InParanoid" id="K3XPZ7"/>
<dbReference type="eggNOG" id="ENOG502S3MK">
    <property type="taxonomic scope" value="Eukaryota"/>
</dbReference>
<keyword evidence="2" id="KW-0812">Transmembrane</keyword>
<dbReference type="Proteomes" id="UP000004995">
    <property type="component" value="Unassembled WGS sequence"/>
</dbReference>
<dbReference type="EMBL" id="AGNK02003407">
    <property type="status" value="NOT_ANNOTATED_CDS"/>
    <property type="molecule type" value="Genomic_DNA"/>
</dbReference>
<dbReference type="PANTHER" id="PTHR33429">
    <property type="entry name" value="OS02G0708000 PROTEIN-RELATED"/>
    <property type="match status" value="1"/>
</dbReference>
<dbReference type="HOGENOM" id="CLU_1108520_0_0_1"/>
<keyword evidence="4" id="KW-1185">Reference proteome</keyword>
<feature type="transmembrane region" description="Helical" evidence="2">
    <location>
        <begin position="139"/>
        <end position="159"/>
    </location>
</feature>
<dbReference type="Gramene" id="KQL08060">
    <property type="protein sequence ID" value="KQL08060"/>
    <property type="gene ID" value="SETIT_003977mg"/>
</dbReference>
<dbReference type="EnsemblPlants" id="KQL08060">
    <property type="protein sequence ID" value="KQL08060"/>
    <property type="gene ID" value="SETIT_003977mg"/>
</dbReference>
<sequence>MDEWDGLVPSIHRAIKERRARRYPRCSPTGSAHARFGARVEDSGWERDQNQWDSDSKVSAATEMTHRRHGSLEELMAGEGALIWSRAARLERAALRSPQAMSAFMPPALPAPTPPALTVPVAYGVGGAPEGAVTGRGSYGPVIAMLAVVAVLAAAALAVGRLCFGRRALGQAGGGHDLEAWVERTCGHCVGAAMLDQVKEEEGGGSGDAAAATAEAEPPPPEGTERGEGISIAS</sequence>
<evidence type="ECO:0000313" key="4">
    <source>
        <dbReference type="Proteomes" id="UP000004995"/>
    </source>
</evidence>
<reference evidence="3" key="2">
    <citation type="submission" date="2018-08" db="UniProtKB">
        <authorList>
            <consortium name="EnsemblPlants"/>
        </authorList>
    </citation>
    <scope>IDENTIFICATION</scope>
    <source>
        <strain evidence="3">Yugu1</strain>
    </source>
</reference>
<reference evidence="4" key="1">
    <citation type="journal article" date="2012" name="Nat. Biotechnol.">
        <title>Reference genome sequence of the model plant Setaria.</title>
        <authorList>
            <person name="Bennetzen J.L."/>
            <person name="Schmutz J."/>
            <person name="Wang H."/>
            <person name="Percifield R."/>
            <person name="Hawkins J."/>
            <person name="Pontaroli A.C."/>
            <person name="Estep M."/>
            <person name="Feng L."/>
            <person name="Vaughn J.N."/>
            <person name="Grimwood J."/>
            <person name="Jenkins J."/>
            <person name="Barry K."/>
            <person name="Lindquist E."/>
            <person name="Hellsten U."/>
            <person name="Deshpande S."/>
            <person name="Wang X."/>
            <person name="Wu X."/>
            <person name="Mitros T."/>
            <person name="Triplett J."/>
            <person name="Yang X."/>
            <person name="Ye C.Y."/>
            <person name="Mauro-Herrera M."/>
            <person name="Wang L."/>
            <person name="Li P."/>
            <person name="Sharma M."/>
            <person name="Sharma R."/>
            <person name="Ronald P.C."/>
            <person name="Panaud O."/>
            <person name="Kellogg E.A."/>
            <person name="Brutnell T.P."/>
            <person name="Doust A.N."/>
            <person name="Tuskan G.A."/>
            <person name="Rokhsar D."/>
            <person name="Devos K.M."/>
        </authorList>
    </citation>
    <scope>NUCLEOTIDE SEQUENCE [LARGE SCALE GENOMIC DNA]</scope>
    <source>
        <strain evidence="4">cv. Yugu1</strain>
    </source>
</reference>
<protein>
    <submittedName>
        <fullName evidence="3">Uncharacterized protein</fullName>
    </submittedName>
</protein>
<feature type="region of interest" description="Disordered" evidence="1">
    <location>
        <begin position="199"/>
        <end position="234"/>
    </location>
</feature>
<evidence type="ECO:0000256" key="1">
    <source>
        <dbReference type="SAM" id="MobiDB-lite"/>
    </source>
</evidence>
<keyword evidence="2" id="KW-1133">Transmembrane helix</keyword>
<dbReference type="AlphaFoldDB" id="K3XPZ7"/>
<evidence type="ECO:0000313" key="3">
    <source>
        <dbReference type="EnsemblPlants" id="KQL08060"/>
    </source>
</evidence>
<accession>K3XPZ7</accession>
<dbReference type="PANTHER" id="PTHR33429:SF2">
    <property type="entry name" value="OS01G0888850 PROTEIN"/>
    <property type="match status" value="1"/>
</dbReference>
<keyword evidence="2" id="KW-0472">Membrane</keyword>
<organism evidence="3 4">
    <name type="scientific">Setaria italica</name>
    <name type="common">Foxtail millet</name>
    <name type="synonym">Panicum italicum</name>
    <dbReference type="NCBI Taxonomy" id="4555"/>
    <lineage>
        <taxon>Eukaryota</taxon>
        <taxon>Viridiplantae</taxon>
        <taxon>Streptophyta</taxon>
        <taxon>Embryophyta</taxon>
        <taxon>Tracheophyta</taxon>
        <taxon>Spermatophyta</taxon>
        <taxon>Magnoliopsida</taxon>
        <taxon>Liliopsida</taxon>
        <taxon>Poales</taxon>
        <taxon>Poaceae</taxon>
        <taxon>PACMAD clade</taxon>
        <taxon>Panicoideae</taxon>
        <taxon>Panicodae</taxon>
        <taxon>Paniceae</taxon>
        <taxon>Cenchrinae</taxon>
        <taxon>Setaria</taxon>
    </lineage>
</organism>
<dbReference type="FunCoup" id="K3XPZ7">
    <property type="interactions" value="172"/>
</dbReference>
<evidence type="ECO:0000256" key="2">
    <source>
        <dbReference type="SAM" id="Phobius"/>
    </source>
</evidence>